<name>R1E5G6_NANST</name>
<dbReference type="Proteomes" id="UP000053279">
    <property type="component" value="Unassembled WGS sequence"/>
</dbReference>
<protein>
    <submittedName>
        <fullName evidence="2">Putative membrane protein</fullName>
    </submittedName>
</protein>
<keyword evidence="1" id="KW-1133">Transmembrane helix</keyword>
<evidence type="ECO:0000313" key="3">
    <source>
        <dbReference type="Proteomes" id="UP000053279"/>
    </source>
</evidence>
<proteinExistence type="predicted"/>
<sequence>MNVKGILAVLIIVLIIFGIIHYLIYQSKTYGNGNILKLVIYNPTNCTVYSPFQQEIYINSSIMKEYKINENGSNVFFFINLSNITGSILYSWFAGYYNNYSIWWVRLPTPISPYSNITIYMYIGPVGENYYEEYSPYVGISSYVYNNYSWGPLSIYDNGQFVFDFYGWFYDTRDNWILNVENGNYFPTPTINGIEMINYSLSQGSYIEPPNDGSIPNIPIIIEEGWYYNGEADANVISMYGGKSVTYAAGANMFGGYTPTLLNSIFVQYEYYNLQPAIYISYANEEAPIQLYEGPFINKNQSYIYSYFLVNFCNNTYIQAGYLAVNNTPPISLLGTLENTNQTLKIGIDRNLLSGDYFSINSGSGPQSTSSQSIYWVVGRTYPPDGIMPEVYIESLS</sequence>
<gene>
    <name evidence="2" type="ORF">Nst1_359</name>
</gene>
<feature type="transmembrane region" description="Helical" evidence="1">
    <location>
        <begin position="6"/>
        <end position="25"/>
    </location>
</feature>
<evidence type="ECO:0000313" key="2">
    <source>
        <dbReference type="EMBL" id="EOD42627.1"/>
    </source>
</evidence>
<accession>R1E5G6</accession>
<reference evidence="2 3" key="1">
    <citation type="submission" date="2013-02" db="EMBL/GenBank/DDBJ databases">
        <title>Insights into archaeal evolution and symbiosis from the genomes of a Nanoarchaeon and its crenarchaeal host from Yellowstone National Park.</title>
        <authorList>
            <person name="Podar M."/>
            <person name="Makarova K.S."/>
            <person name="Graham D.E."/>
            <person name="Wolf Y.I."/>
            <person name="Koonin E.V."/>
            <person name="Reysenbach A.-L."/>
        </authorList>
    </citation>
    <scope>NUCLEOTIDE SEQUENCE [LARGE SCALE GENOMIC DNA]</scope>
</reference>
<organism evidence="2 3">
    <name type="scientific">Nanobsidianus stetteri</name>
    <dbReference type="NCBI Taxonomy" id="1294122"/>
    <lineage>
        <taxon>Archaea</taxon>
        <taxon>Nanobdellota</taxon>
        <taxon>Candidatus Nanoarchaeia</taxon>
        <taxon>Nanoarchaeales</taxon>
        <taxon>Nanopusillaceae</taxon>
        <taxon>Candidatus Nanobsidianus</taxon>
    </lineage>
</organism>
<keyword evidence="3" id="KW-1185">Reference proteome</keyword>
<keyword evidence="1" id="KW-0472">Membrane</keyword>
<keyword evidence="1" id="KW-0812">Transmembrane</keyword>
<dbReference type="EMBL" id="APJZ01000002">
    <property type="protein sequence ID" value="EOD42627.1"/>
    <property type="molecule type" value="Genomic_DNA"/>
</dbReference>
<evidence type="ECO:0000256" key="1">
    <source>
        <dbReference type="SAM" id="Phobius"/>
    </source>
</evidence>
<dbReference type="AlphaFoldDB" id="R1E5G6"/>
<comment type="caution">
    <text evidence="2">The sequence shown here is derived from an EMBL/GenBank/DDBJ whole genome shotgun (WGS) entry which is preliminary data.</text>
</comment>